<sequence length="93" mass="10609">MYQTPRMMVPVRTWQHMQQLVENQRSHGYIIIIIFSFCRGKKKIRLVTTDRRPSRVPVSALAEPSGRGQASVKRASGQNGSVAFKIKHGLLEF</sequence>
<dbReference type="EMBL" id="VEVO01000002">
    <property type="protein sequence ID" value="KAF0044971.1"/>
    <property type="molecule type" value="Genomic_DNA"/>
</dbReference>
<name>A0A6A4TQD2_SCOMX</name>
<proteinExistence type="predicted"/>
<comment type="caution">
    <text evidence="1">The sequence shown here is derived from an EMBL/GenBank/DDBJ whole genome shotgun (WGS) entry which is preliminary data.</text>
</comment>
<evidence type="ECO:0000313" key="1">
    <source>
        <dbReference type="EMBL" id="KAF0044971.1"/>
    </source>
</evidence>
<evidence type="ECO:0000313" key="2">
    <source>
        <dbReference type="Proteomes" id="UP000438429"/>
    </source>
</evidence>
<dbReference type="Proteomes" id="UP000438429">
    <property type="component" value="Unassembled WGS sequence"/>
</dbReference>
<reference evidence="1 2" key="1">
    <citation type="submission" date="2019-06" db="EMBL/GenBank/DDBJ databases">
        <title>Draft genomes of female and male turbot (Scophthalmus maximus).</title>
        <authorList>
            <person name="Xu H."/>
            <person name="Xu X.-W."/>
            <person name="Shao C."/>
            <person name="Chen S."/>
        </authorList>
    </citation>
    <scope>NUCLEOTIDE SEQUENCE [LARGE SCALE GENOMIC DNA]</scope>
    <source>
        <strain evidence="1">Ysfricsl-2016a</strain>
        <tissue evidence="1">Blood</tissue>
    </source>
</reference>
<gene>
    <name evidence="1" type="ORF">F2P81_001500</name>
</gene>
<organism evidence="1 2">
    <name type="scientific">Scophthalmus maximus</name>
    <name type="common">Turbot</name>
    <name type="synonym">Psetta maxima</name>
    <dbReference type="NCBI Taxonomy" id="52904"/>
    <lineage>
        <taxon>Eukaryota</taxon>
        <taxon>Metazoa</taxon>
        <taxon>Chordata</taxon>
        <taxon>Craniata</taxon>
        <taxon>Vertebrata</taxon>
        <taxon>Euteleostomi</taxon>
        <taxon>Actinopterygii</taxon>
        <taxon>Neopterygii</taxon>
        <taxon>Teleostei</taxon>
        <taxon>Neoteleostei</taxon>
        <taxon>Acanthomorphata</taxon>
        <taxon>Carangaria</taxon>
        <taxon>Pleuronectiformes</taxon>
        <taxon>Pleuronectoidei</taxon>
        <taxon>Scophthalmidae</taxon>
        <taxon>Scophthalmus</taxon>
    </lineage>
</organism>
<dbReference type="AlphaFoldDB" id="A0A6A4TQD2"/>
<accession>A0A6A4TQD2</accession>
<protein>
    <submittedName>
        <fullName evidence="1">Uncharacterized protein</fullName>
    </submittedName>
</protein>